<proteinExistence type="predicted"/>
<dbReference type="OrthoDB" id="551261at2759"/>
<accession>A0A150FYC9</accession>
<gene>
    <name evidence="1" type="ORF">GPECTOR_130g567</name>
</gene>
<protein>
    <submittedName>
        <fullName evidence="1">Uncharacterized protein</fullName>
    </submittedName>
</protein>
<dbReference type="EMBL" id="LSYV01000130">
    <property type="protein sequence ID" value="KXZ42606.1"/>
    <property type="molecule type" value="Genomic_DNA"/>
</dbReference>
<evidence type="ECO:0000313" key="1">
    <source>
        <dbReference type="EMBL" id="KXZ42606.1"/>
    </source>
</evidence>
<name>A0A150FYC9_GONPE</name>
<comment type="caution">
    <text evidence="1">The sequence shown here is derived from an EMBL/GenBank/DDBJ whole genome shotgun (WGS) entry which is preliminary data.</text>
</comment>
<organism evidence="1 2">
    <name type="scientific">Gonium pectorale</name>
    <name type="common">Green alga</name>
    <dbReference type="NCBI Taxonomy" id="33097"/>
    <lineage>
        <taxon>Eukaryota</taxon>
        <taxon>Viridiplantae</taxon>
        <taxon>Chlorophyta</taxon>
        <taxon>core chlorophytes</taxon>
        <taxon>Chlorophyceae</taxon>
        <taxon>CS clade</taxon>
        <taxon>Chlamydomonadales</taxon>
        <taxon>Volvocaceae</taxon>
        <taxon>Gonium</taxon>
    </lineage>
</organism>
<dbReference type="Proteomes" id="UP000075714">
    <property type="component" value="Unassembled WGS sequence"/>
</dbReference>
<dbReference type="AlphaFoldDB" id="A0A150FYC9"/>
<keyword evidence="2" id="KW-1185">Reference proteome</keyword>
<sequence>MVNELEEHALGILEGILADEYGEAFKKLEERFPFILDWETSLYELLFDFVEPFNGRVHSTGIVALRCRDVSARNNGKAWNTVVLAVIPGPTAPSNIAPYLRRTIEALQEMWVAGLEVTQGDRTFLHKPVIATCLADSPARMKLGNFVGLNSRFGSCSWCWWEGIAVPNSDKRGSTVRFKGYHEGQPQERFGGEAMLVGDERLKLSHAAHLQRADDYLAISRDPMVAKNVQRAAQKVQGCKGHAVVSKMPGEVCDTAAVVPNSWRMEDWLHFVCTFAPYIFRGILSGDELRMWALLTFAVQHYFRPRVFHSRSAFLEAAAKASGALQEFAAMAERLDFPAGTFTINLHILVCRLYDQECSWGAVASGLDFVVERVMQRFKKTIGQRAVSRPEVYYANQVLLGDAMENMRRERGMLPLDESYV</sequence>
<reference evidence="2" key="1">
    <citation type="journal article" date="2016" name="Nat. Commun.">
        <title>The Gonium pectorale genome demonstrates co-option of cell cycle regulation during the evolution of multicellularity.</title>
        <authorList>
            <person name="Hanschen E.R."/>
            <person name="Marriage T.N."/>
            <person name="Ferris P.J."/>
            <person name="Hamaji T."/>
            <person name="Toyoda A."/>
            <person name="Fujiyama A."/>
            <person name="Neme R."/>
            <person name="Noguchi H."/>
            <person name="Minakuchi Y."/>
            <person name="Suzuki M."/>
            <person name="Kawai-Toyooka H."/>
            <person name="Smith D.R."/>
            <person name="Sparks H."/>
            <person name="Anderson J."/>
            <person name="Bakaric R."/>
            <person name="Luria V."/>
            <person name="Karger A."/>
            <person name="Kirschner M.W."/>
            <person name="Durand P.M."/>
            <person name="Michod R.E."/>
            <person name="Nozaki H."/>
            <person name="Olson B.J."/>
        </authorList>
    </citation>
    <scope>NUCLEOTIDE SEQUENCE [LARGE SCALE GENOMIC DNA]</scope>
    <source>
        <strain evidence="2">NIES-2863</strain>
    </source>
</reference>
<evidence type="ECO:0000313" key="2">
    <source>
        <dbReference type="Proteomes" id="UP000075714"/>
    </source>
</evidence>